<evidence type="ECO:0000313" key="13">
    <source>
        <dbReference type="Proteomes" id="UP000001062"/>
    </source>
</evidence>
<dbReference type="Proteomes" id="UP000001062">
    <property type="component" value="Chromosome"/>
</dbReference>
<dbReference type="AlphaFoldDB" id="F2K3R3"/>
<keyword evidence="7" id="KW-0067">ATP-binding</keyword>
<dbReference type="OrthoDB" id="6461291at2"/>
<accession>F2K3R3</accession>
<evidence type="ECO:0000256" key="5">
    <source>
        <dbReference type="ARBA" id="ARBA00022496"/>
    </source>
</evidence>
<evidence type="ECO:0000259" key="11">
    <source>
        <dbReference type="PROSITE" id="PS50893"/>
    </source>
</evidence>
<dbReference type="InterPro" id="IPR027417">
    <property type="entry name" value="P-loop_NTPase"/>
</dbReference>
<keyword evidence="8" id="KW-0408">Iron</keyword>
<comment type="similarity">
    <text evidence="2">Belongs to the ABC transporter superfamily.</text>
</comment>
<keyword evidence="9" id="KW-0406">Ion transport</keyword>
<dbReference type="Gene3D" id="3.40.50.300">
    <property type="entry name" value="P-loop containing nucleotide triphosphate hydrolases"/>
    <property type="match status" value="1"/>
</dbReference>
<protein>
    <submittedName>
        <fullName evidence="12">Iron-chelate-transporting ATPase</fullName>
    </submittedName>
</protein>
<dbReference type="InterPro" id="IPR003439">
    <property type="entry name" value="ABC_transporter-like_ATP-bd"/>
</dbReference>
<gene>
    <name evidence="12" type="ordered locus">Marme_0887</name>
</gene>
<dbReference type="PANTHER" id="PTHR42771:SF2">
    <property type="entry name" value="IRON(3+)-HYDROXAMATE IMPORT ATP-BINDING PROTEIN FHUC"/>
    <property type="match status" value="1"/>
</dbReference>
<evidence type="ECO:0000256" key="1">
    <source>
        <dbReference type="ARBA" id="ARBA00004202"/>
    </source>
</evidence>
<dbReference type="STRING" id="717774.Marme_0887"/>
<keyword evidence="13" id="KW-1185">Reference proteome</keyword>
<name>F2K3R3_MARM1</name>
<evidence type="ECO:0000256" key="10">
    <source>
        <dbReference type="ARBA" id="ARBA00023136"/>
    </source>
</evidence>
<dbReference type="PATRIC" id="fig|717774.3.peg.928"/>
<feature type="domain" description="ABC transporter" evidence="11">
    <location>
        <begin position="18"/>
        <end position="253"/>
    </location>
</feature>
<dbReference type="GO" id="GO:0005524">
    <property type="term" value="F:ATP binding"/>
    <property type="evidence" value="ECO:0007669"/>
    <property type="project" value="UniProtKB-KW"/>
</dbReference>
<dbReference type="GO" id="GO:0006826">
    <property type="term" value="P:iron ion transport"/>
    <property type="evidence" value="ECO:0007669"/>
    <property type="project" value="UniProtKB-KW"/>
</dbReference>
<dbReference type="eggNOG" id="COG1120">
    <property type="taxonomic scope" value="Bacteria"/>
</dbReference>
<dbReference type="PROSITE" id="PS00211">
    <property type="entry name" value="ABC_TRANSPORTER_1"/>
    <property type="match status" value="1"/>
</dbReference>
<evidence type="ECO:0000256" key="9">
    <source>
        <dbReference type="ARBA" id="ARBA00023065"/>
    </source>
</evidence>
<sequence length="274" mass="29525">MTLASSHRSSKGLPSSSLSTEHLKLAHGARDIVHDLSVQFPEGKVTSIVGPNGCGKSTLLNGLARIHKPSTGVVKIDGKDVQSIASKKVAQKLALLPQETLAPDGITVKELIRFGRHPHQGLLKQWGMNDTDAIQFALNAANLSELAERPLDTLSGGQRQRAWIAMCIAQETPLLLLDEPTSALDLGHQIEVFDLIRDLSAEGKSVVMVVHDITMAARYSDHLIAMKDGNIIATGSPKSVITQPLLKELYGIQCDLFEDPKTGTPVLLNVQRAS</sequence>
<dbReference type="InterPro" id="IPR051535">
    <property type="entry name" value="Siderophore_ABC-ATPase"/>
</dbReference>
<dbReference type="InterPro" id="IPR017871">
    <property type="entry name" value="ABC_transporter-like_CS"/>
</dbReference>
<dbReference type="HOGENOM" id="CLU_000604_1_11_6"/>
<dbReference type="FunFam" id="3.40.50.300:FF:000134">
    <property type="entry name" value="Iron-enterobactin ABC transporter ATP-binding protein"/>
    <property type="match status" value="1"/>
</dbReference>
<dbReference type="PROSITE" id="PS50893">
    <property type="entry name" value="ABC_TRANSPORTER_2"/>
    <property type="match status" value="1"/>
</dbReference>
<evidence type="ECO:0000256" key="2">
    <source>
        <dbReference type="ARBA" id="ARBA00005417"/>
    </source>
</evidence>
<keyword evidence="5" id="KW-0410">Iron transport</keyword>
<dbReference type="InterPro" id="IPR003593">
    <property type="entry name" value="AAA+_ATPase"/>
</dbReference>
<evidence type="ECO:0000313" key="12">
    <source>
        <dbReference type="EMBL" id="ADZ90162.1"/>
    </source>
</evidence>
<keyword evidence="4" id="KW-1003">Cell membrane</keyword>
<dbReference type="PANTHER" id="PTHR42771">
    <property type="entry name" value="IRON(3+)-HYDROXAMATE IMPORT ATP-BINDING PROTEIN FHUC"/>
    <property type="match status" value="1"/>
</dbReference>
<dbReference type="SUPFAM" id="SSF52540">
    <property type="entry name" value="P-loop containing nucleoside triphosphate hydrolases"/>
    <property type="match status" value="1"/>
</dbReference>
<dbReference type="SMART" id="SM00382">
    <property type="entry name" value="AAA"/>
    <property type="match status" value="1"/>
</dbReference>
<dbReference type="GO" id="GO:0005886">
    <property type="term" value="C:plasma membrane"/>
    <property type="evidence" value="ECO:0007669"/>
    <property type="project" value="UniProtKB-SubCell"/>
</dbReference>
<dbReference type="Pfam" id="PF00005">
    <property type="entry name" value="ABC_tran"/>
    <property type="match status" value="1"/>
</dbReference>
<proteinExistence type="inferred from homology"/>
<evidence type="ECO:0000256" key="3">
    <source>
        <dbReference type="ARBA" id="ARBA00022448"/>
    </source>
</evidence>
<keyword evidence="10" id="KW-0472">Membrane</keyword>
<dbReference type="GO" id="GO:0016887">
    <property type="term" value="F:ATP hydrolysis activity"/>
    <property type="evidence" value="ECO:0007669"/>
    <property type="project" value="InterPro"/>
</dbReference>
<dbReference type="KEGG" id="mme:Marme_0887"/>
<evidence type="ECO:0000256" key="8">
    <source>
        <dbReference type="ARBA" id="ARBA00023004"/>
    </source>
</evidence>
<organism evidence="12 13">
    <name type="scientific">Marinomonas mediterranea (strain ATCC 700492 / JCM 21426 / NBRC 103028 / MMB-1)</name>
    <dbReference type="NCBI Taxonomy" id="717774"/>
    <lineage>
        <taxon>Bacteria</taxon>
        <taxon>Pseudomonadati</taxon>
        <taxon>Pseudomonadota</taxon>
        <taxon>Gammaproteobacteria</taxon>
        <taxon>Oceanospirillales</taxon>
        <taxon>Oceanospirillaceae</taxon>
        <taxon>Marinomonas</taxon>
    </lineage>
</organism>
<evidence type="ECO:0000256" key="6">
    <source>
        <dbReference type="ARBA" id="ARBA00022741"/>
    </source>
</evidence>
<dbReference type="RefSeq" id="WP_013660067.1">
    <property type="nucleotide sequence ID" value="NC_015276.1"/>
</dbReference>
<evidence type="ECO:0000256" key="7">
    <source>
        <dbReference type="ARBA" id="ARBA00022840"/>
    </source>
</evidence>
<reference evidence="12 13" key="1">
    <citation type="journal article" date="2012" name="Stand. Genomic Sci.">
        <title>Complete genome sequence of the melanogenic marine bacterium Marinomonas mediterranea type strain (MMB-1(T)).</title>
        <authorList>
            <person name="Lucas-Elio P."/>
            <person name="Goodwin L."/>
            <person name="Woyke T."/>
            <person name="Pitluck S."/>
            <person name="Nolan M."/>
            <person name="Kyrpides N.C."/>
            <person name="Detter J.C."/>
            <person name="Copeland A."/>
            <person name="Teshima H."/>
            <person name="Bruce D."/>
            <person name="Detter C."/>
            <person name="Tapia R."/>
            <person name="Han S."/>
            <person name="Land M.L."/>
            <person name="Ivanova N."/>
            <person name="Mikhailova N."/>
            <person name="Johnston A.W."/>
            <person name="Sanchez-Amat A."/>
        </authorList>
    </citation>
    <scope>NUCLEOTIDE SEQUENCE [LARGE SCALE GENOMIC DNA]</scope>
    <source>
        <strain evidence="13">ATCC 700492 / JCM 21426 / NBRC 103028 / MMB-1</strain>
    </source>
</reference>
<dbReference type="EMBL" id="CP002583">
    <property type="protein sequence ID" value="ADZ90162.1"/>
    <property type="molecule type" value="Genomic_DNA"/>
</dbReference>
<dbReference type="CDD" id="cd03214">
    <property type="entry name" value="ABC_Iron-Siderophores_B12_Hemin"/>
    <property type="match status" value="1"/>
</dbReference>
<comment type="subcellular location">
    <subcellularLocation>
        <location evidence="1">Cell membrane</location>
        <topology evidence="1">Peripheral membrane protein</topology>
    </subcellularLocation>
</comment>
<keyword evidence="3" id="KW-0813">Transport</keyword>
<evidence type="ECO:0000256" key="4">
    <source>
        <dbReference type="ARBA" id="ARBA00022475"/>
    </source>
</evidence>
<keyword evidence="6" id="KW-0547">Nucleotide-binding</keyword>